<evidence type="ECO:0000313" key="1">
    <source>
        <dbReference type="EMBL" id="KAH7660270.1"/>
    </source>
</evidence>
<proteinExistence type="predicted"/>
<dbReference type="EMBL" id="CM037026">
    <property type="protein sequence ID" value="KAH7660270.1"/>
    <property type="molecule type" value="Genomic_DNA"/>
</dbReference>
<sequence>MVKQKMVFKLHLGDKKKKSKAMKIIANFSGIISVQVDGEKDQIIVIGEGVDPVCLTKKLRKKMGHVELIIVAPVKVDKPEIKLKPIEVWQGCHSQFIQHPFAYEYCGKPDPYCVIL</sequence>
<comment type="caution">
    <text evidence="1">The sequence shown here is derived from an EMBL/GenBank/DDBJ whole genome shotgun (WGS) entry which is preliminary data.</text>
</comment>
<organism evidence="1 2">
    <name type="scientific">Dioscorea alata</name>
    <name type="common">Purple yam</name>
    <dbReference type="NCBI Taxonomy" id="55571"/>
    <lineage>
        <taxon>Eukaryota</taxon>
        <taxon>Viridiplantae</taxon>
        <taxon>Streptophyta</taxon>
        <taxon>Embryophyta</taxon>
        <taxon>Tracheophyta</taxon>
        <taxon>Spermatophyta</taxon>
        <taxon>Magnoliopsida</taxon>
        <taxon>Liliopsida</taxon>
        <taxon>Dioscoreales</taxon>
        <taxon>Dioscoreaceae</taxon>
        <taxon>Dioscorea</taxon>
    </lineage>
</organism>
<accession>A0ACB7UJ86</accession>
<name>A0ACB7UJ86_DIOAL</name>
<reference evidence="2" key="1">
    <citation type="journal article" date="2022" name="Nat. Commun.">
        <title>Chromosome evolution and the genetic basis of agronomically important traits in greater yam.</title>
        <authorList>
            <person name="Bredeson J.V."/>
            <person name="Lyons J.B."/>
            <person name="Oniyinde I.O."/>
            <person name="Okereke N.R."/>
            <person name="Kolade O."/>
            <person name="Nnabue I."/>
            <person name="Nwadili C.O."/>
            <person name="Hribova E."/>
            <person name="Parker M."/>
            <person name="Nwogha J."/>
            <person name="Shu S."/>
            <person name="Carlson J."/>
            <person name="Kariba R."/>
            <person name="Muthemba S."/>
            <person name="Knop K."/>
            <person name="Barton G.J."/>
            <person name="Sherwood A.V."/>
            <person name="Lopez-Montes A."/>
            <person name="Asiedu R."/>
            <person name="Jamnadass R."/>
            <person name="Muchugi A."/>
            <person name="Goodstein D."/>
            <person name="Egesi C.N."/>
            <person name="Featherston J."/>
            <person name="Asfaw A."/>
            <person name="Simpson G.G."/>
            <person name="Dolezel J."/>
            <person name="Hendre P.S."/>
            <person name="Van Deynze A."/>
            <person name="Kumar P.L."/>
            <person name="Obidiegwu J.E."/>
            <person name="Bhattacharjee R."/>
            <person name="Rokhsar D.S."/>
        </authorList>
    </citation>
    <scope>NUCLEOTIDE SEQUENCE [LARGE SCALE GENOMIC DNA]</scope>
    <source>
        <strain evidence="2">cv. TDa95/00328</strain>
    </source>
</reference>
<dbReference type="Proteomes" id="UP000827976">
    <property type="component" value="Chromosome 16"/>
</dbReference>
<keyword evidence="2" id="KW-1185">Reference proteome</keyword>
<gene>
    <name evidence="1" type="ORF">IHE45_16G087800</name>
</gene>
<protein>
    <submittedName>
        <fullName evidence="1">Uncharacterized protein</fullName>
    </submittedName>
</protein>
<evidence type="ECO:0000313" key="2">
    <source>
        <dbReference type="Proteomes" id="UP000827976"/>
    </source>
</evidence>